<comment type="caution">
    <text evidence="2">The sequence shown here is derived from an EMBL/GenBank/DDBJ whole genome shotgun (WGS) entry which is preliminary data.</text>
</comment>
<dbReference type="EMBL" id="LHPF02000024">
    <property type="protein sequence ID" value="PSC69784.1"/>
    <property type="molecule type" value="Genomic_DNA"/>
</dbReference>
<protein>
    <submittedName>
        <fullName evidence="2">DUF3067 domain-containing</fullName>
    </submittedName>
</protein>
<reference evidence="2 3" key="1">
    <citation type="journal article" date="2018" name="Plant J.">
        <title>Genome sequences of Chlorella sorokiniana UTEX 1602 and Micractinium conductrix SAG 241.80: implications to maltose excretion by a green alga.</title>
        <authorList>
            <person name="Arriola M.B."/>
            <person name="Velmurugan N."/>
            <person name="Zhang Y."/>
            <person name="Plunkett M.H."/>
            <person name="Hondzo H."/>
            <person name="Barney B.M."/>
        </authorList>
    </citation>
    <scope>NUCLEOTIDE SEQUENCE [LARGE SCALE GENOMIC DNA]</scope>
    <source>
        <strain evidence="2 3">SAG 241.80</strain>
    </source>
</reference>
<evidence type="ECO:0000256" key="1">
    <source>
        <dbReference type="SAM" id="MobiDB-lite"/>
    </source>
</evidence>
<dbReference type="OrthoDB" id="5234at2759"/>
<evidence type="ECO:0000313" key="3">
    <source>
        <dbReference type="Proteomes" id="UP000239649"/>
    </source>
</evidence>
<dbReference type="PANTHER" id="PTHR35126:SF1">
    <property type="entry name" value="DUF3067 DOMAIN-CONTAINING PROTEIN"/>
    <property type="match status" value="1"/>
</dbReference>
<gene>
    <name evidence="2" type="ORF">C2E20_6808</name>
</gene>
<organism evidence="2 3">
    <name type="scientific">Micractinium conductrix</name>
    <dbReference type="NCBI Taxonomy" id="554055"/>
    <lineage>
        <taxon>Eukaryota</taxon>
        <taxon>Viridiplantae</taxon>
        <taxon>Chlorophyta</taxon>
        <taxon>core chlorophytes</taxon>
        <taxon>Trebouxiophyceae</taxon>
        <taxon>Chlorellales</taxon>
        <taxon>Chlorellaceae</taxon>
        <taxon>Chlorella clade</taxon>
        <taxon>Micractinium</taxon>
    </lineage>
</organism>
<dbReference type="STRING" id="554055.A0A2P6V6R7"/>
<name>A0A2P6V6R7_9CHLO</name>
<dbReference type="Gene3D" id="3.30.428.40">
    <property type="entry name" value="Protein of unknown function DUF3067"/>
    <property type="match status" value="1"/>
</dbReference>
<sequence>MVVLAASPACSSLPIYTATHGRQLAALPAPAATAGARLAAALPAARSPSCGRLTPCRAAASSDDPTPDPSPSSRDVEALNKLLMPAAPITGAELRELVLEKWGVSYDVRLQKRGRRVYVHVMWKFLEQKSFPLTEEEYLLQLQAVADYLNLWECQERVRTGIRSANKRGPGYTGGGNARAISIPLDVDVDGAGRSNEWNTF</sequence>
<evidence type="ECO:0000313" key="2">
    <source>
        <dbReference type="EMBL" id="PSC69784.1"/>
    </source>
</evidence>
<feature type="region of interest" description="Disordered" evidence="1">
    <location>
        <begin position="47"/>
        <end position="75"/>
    </location>
</feature>
<dbReference type="PANTHER" id="PTHR35126">
    <property type="entry name" value="SLR0598 PROTEIN"/>
    <property type="match status" value="1"/>
</dbReference>
<dbReference type="Proteomes" id="UP000239649">
    <property type="component" value="Unassembled WGS sequence"/>
</dbReference>
<keyword evidence="3" id="KW-1185">Reference proteome</keyword>
<accession>A0A2P6V6R7</accession>
<proteinExistence type="predicted"/>
<dbReference type="InterPro" id="IPR021420">
    <property type="entry name" value="DUF3067"/>
</dbReference>
<dbReference type="AlphaFoldDB" id="A0A2P6V6R7"/>
<dbReference type="Pfam" id="PF11267">
    <property type="entry name" value="DUF3067"/>
    <property type="match status" value="1"/>
</dbReference>